<reference evidence="1" key="1">
    <citation type="journal article" date="2023" name="Insect Mol. Biol.">
        <title>Genome sequencing provides insights into the evolution of gene families encoding plant cell wall-degrading enzymes in longhorned beetles.</title>
        <authorList>
            <person name="Shin N.R."/>
            <person name="Okamura Y."/>
            <person name="Kirsch R."/>
            <person name="Pauchet Y."/>
        </authorList>
    </citation>
    <scope>NUCLEOTIDE SEQUENCE</scope>
    <source>
        <strain evidence="1">AMC_N1</strain>
    </source>
</reference>
<name>A0AAV8YLL7_9CUCU</name>
<dbReference type="AlphaFoldDB" id="A0AAV8YLL7"/>
<dbReference type="EMBL" id="JAPWTK010000078">
    <property type="protein sequence ID" value="KAJ8951798.1"/>
    <property type="molecule type" value="Genomic_DNA"/>
</dbReference>
<protein>
    <submittedName>
        <fullName evidence="1">Uncharacterized protein</fullName>
    </submittedName>
</protein>
<comment type="caution">
    <text evidence="1">The sequence shown here is derived from an EMBL/GenBank/DDBJ whole genome shotgun (WGS) entry which is preliminary data.</text>
</comment>
<accession>A0AAV8YLL7</accession>
<evidence type="ECO:0000313" key="2">
    <source>
        <dbReference type="Proteomes" id="UP001162162"/>
    </source>
</evidence>
<evidence type="ECO:0000313" key="1">
    <source>
        <dbReference type="EMBL" id="KAJ8951798.1"/>
    </source>
</evidence>
<gene>
    <name evidence="1" type="ORF">NQ318_019771</name>
</gene>
<sequence length="91" mass="9723">MSGVRLLGALSPISRNSIILGRLFNAKCNAQVRCMSAVQSKHFKLKVVDNVGVIVIDSPGVKVALSLISTFLSPLLPSGIYRNILLSKLSS</sequence>
<keyword evidence="2" id="KW-1185">Reference proteome</keyword>
<organism evidence="1 2">
    <name type="scientific">Aromia moschata</name>
    <dbReference type="NCBI Taxonomy" id="1265417"/>
    <lineage>
        <taxon>Eukaryota</taxon>
        <taxon>Metazoa</taxon>
        <taxon>Ecdysozoa</taxon>
        <taxon>Arthropoda</taxon>
        <taxon>Hexapoda</taxon>
        <taxon>Insecta</taxon>
        <taxon>Pterygota</taxon>
        <taxon>Neoptera</taxon>
        <taxon>Endopterygota</taxon>
        <taxon>Coleoptera</taxon>
        <taxon>Polyphaga</taxon>
        <taxon>Cucujiformia</taxon>
        <taxon>Chrysomeloidea</taxon>
        <taxon>Cerambycidae</taxon>
        <taxon>Cerambycinae</taxon>
        <taxon>Callichromatini</taxon>
        <taxon>Aromia</taxon>
    </lineage>
</organism>
<proteinExistence type="predicted"/>
<dbReference type="Proteomes" id="UP001162162">
    <property type="component" value="Unassembled WGS sequence"/>
</dbReference>